<name>A0ABN2C051_9ACTN</name>
<comment type="caution">
    <text evidence="2">The sequence shown here is derived from an EMBL/GenBank/DDBJ whole genome shotgun (WGS) entry which is preliminary data.</text>
</comment>
<organism evidence="2 3">
    <name type="scientific">Nocardioides humi</name>
    <dbReference type="NCBI Taxonomy" id="449461"/>
    <lineage>
        <taxon>Bacteria</taxon>
        <taxon>Bacillati</taxon>
        <taxon>Actinomycetota</taxon>
        <taxon>Actinomycetes</taxon>
        <taxon>Propionibacteriales</taxon>
        <taxon>Nocardioidaceae</taxon>
        <taxon>Nocardioides</taxon>
    </lineage>
</organism>
<feature type="region of interest" description="Disordered" evidence="1">
    <location>
        <begin position="94"/>
        <end position="115"/>
    </location>
</feature>
<evidence type="ECO:0000256" key="1">
    <source>
        <dbReference type="SAM" id="MobiDB-lite"/>
    </source>
</evidence>
<reference evidence="2 3" key="1">
    <citation type="journal article" date="2019" name="Int. J. Syst. Evol. Microbiol.">
        <title>The Global Catalogue of Microorganisms (GCM) 10K type strain sequencing project: providing services to taxonomists for standard genome sequencing and annotation.</title>
        <authorList>
            <consortium name="The Broad Institute Genomics Platform"/>
            <consortium name="The Broad Institute Genome Sequencing Center for Infectious Disease"/>
            <person name="Wu L."/>
            <person name="Ma J."/>
        </authorList>
    </citation>
    <scope>NUCLEOTIDE SEQUENCE [LARGE SCALE GENOMIC DNA]</scope>
    <source>
        <strain evidence="2 3">JCM 14942</strain>
    </source>
</reference>
<sequence length="115" mass="12439">MTSSNRQPAVTIEVLHVPDCPNLIPMLDRLREVTDIPATTREVTTDAEAAARGMTGSPTLLINGVDPFALGTSGECSIACRLYRDENNQIVPAPSADQFRAALTRTTDPDESERL</sequence>
<gene>
    <name evidence="2" type="ORF">GCM10009788_59450</name>
</gene>
<accession>A0ABN2C051</accession>
<protein>
    <recommendedName>
        <fullName evidence="4">Alkylmercury lyase</fullName>
    </recommendedName>
</protein>
<evidence type="ECO:0000313" key="3">
    <source>
        <dbReference type="Proteomes" id="UP001500842"/>
    </source>
</evidence>
<proteinExistence type="predicted"/>
<evidence type="ECO:0008006" key="4">
    <source>
        <dbReference type="Google" id="ProtNLM"/>
    </source>
</evidence>
<dbReference type="Proteomes" id="UP001500842">
    <property type="component" value="Unassembled WGS sequence"/>
</dbReference>
<evidence type="ECO:0000313" key="2">
    <source>
        <dbReference type="EMBL" id="GAA1549861.1"/>
    </source>
</evidence>
<dbReference type="EMBL" id="BAAAOR010000060">
    <property type="protein sequence ID" value="GAA1549861.1"/>
    <property type="molecule type" value="Genomic_DNA"/>
</dbReference>
<keyword evidence="3" id="KW-1185">Reference proteome</keyword>